<evidence type="ECO:0000256" key="1">
    <source>
        <dbReference type="ARBA" id="ARBA00003408"/>
    </source>
</evidence>
<evidence type="ECO:0000256" key="11">
    <source>
        <dbReference type="ARBA" id="ARBA00023136"/>
    </source>
</evidence>
<dbReference type="RefSeq" id="WP_281095663.1">
    <property type="nucleotide sequence ID" value="NZ_JARYZI010000016.1"/>
</dbReference>
<feature type="transmembrane region" description="Helical" evidence="13">
    <location>
        <begin position="167"/>
        <end position="189"/>
    </location>
</feature>
<evidence type="ECO:0000313" key="15">
    <source>
        <dbReference type="Proteomes" id="UP001158045"/>
    </source>
</evidence>
<feature type="transmembrane region" description="Helical" evidence="13">
    <location>
        <begin position="396"/>
        <end position="414"/>
    </location>
</feature>
<dbReference type="InterPro" id="IPR002528">
    <property type="entry name" value="MATE_fam"/>
</dbReference>
<dbReference type="Proteomes" id="UP001158045">
    <property type="component" value="Unassembled WGS sequence"/>
</dbReference>
<feature type="transmembrane region" description="Helical" evidence="13">
    <location>
        <begin position="286"/>
        <end position="303"/>
    </location>
</feature>
<protein>
    <recommendedName>
        <fullName evidence="4">Probable multidrug resistance protein NorM</fullName>
    </recommendedName>
    <alternativeName>
        <fullName evidence="12">Multidrug-efflux transporter</fullName>
    </alternativeName>
</protein>
<feature type="transmembrane region" description="Helical" evidence="13">
    <location>
        <begin position="55"/>
        <end position="76"/>
    </location>
</feature>
<comment type="similarity">
    <text evidence="3">Belongs to the multi antimicrobial extrusion (MATE) (TC 2.A.66.1) family.</text>
</comment>
<keyword evidence="6" id="KW-0050">Antiport</keyword>
<organism evidence="14 15">
    <name type="scientific">Fusibacter bizertensis</name>
    <dbReference type="NCBI Taxonomy" id="1488331"/>
    <lineage>
        <taxon>Bacteria</taxon>
        <taxon>Bacillati</taxon>
        <taxon>Bacillota</taxon>
        <taxon>Clostridia</taxon>
        <taxon>Eubacteriales</taxon>
        <taxon>Eubacteriales Family XII. Incertae Sedis</taxon>
        <taxon>Fusibacter</taxon>
    </lineage>
</organism>
<evidence type="ECO:0000256" key="2">
    <source>
        <dbReference type="ARBA" id="ARBA00004651"/>
    </source>
</evidence>
<feature type="transmembrane region" description="Helical" evidence="13">
    <location>
        <begin position="240"/>
        <end position="266"/>
    </location>
</feature>
<keyword evidence="15" id="KW-1185">Reference proteome</keyword>
<name>A0ABT6NHF4_9FIRM</name>
<keyword evidence="9 13" id="KW-1133">Transmembrane helix</keyword>
<proteinExistence type="inferred from homology"/>
<accession>A0ABT6NHF4</accession>
<evidence type="ECO:0000256" key="12">
    <source>
        <dbReference type="ARBA" id="ARBA00031636"/>
    </source>
</evidence>
<dbReference type="PANTHER" id="PTHR43298:SF2">
    <property type="entry name" value="FMN_FAD EXPORTER YEEO-RELATED"/>
    <property type="match status" value="1"/>
</dbReference>
<sequence>MQLDDYTKGDLKKQLITMAVPVSVGLFFNTMFNVVDTFYAGKLSTEALAGMSLSFSVFFMLIAIVSGVSTGLSALLSIASGKRNQEEVRVLTSNGMFLTVAISIIISVLGFFISPMLLHILGAKGETLNQGTYYVKAIYAGAIFFGLNSALNALLSSRGVTKPYRNFLIIGFFLNLILDPLFIFGPFGLPRLGTLGVALATIIVQIVGTVYLFFKCKKVLNISMDIFTKKYFQFKAQFDILAQGIPASLNMLTIALGVFVINFFIYKHGDDAAIAGYGVAMRIEQLALLPALGLNTAALTIAGQNYGAKNFDRVKATYKEGIKIGVIIMTIGMIIIFPLASFLIGIFNKDSAVVFEGTRYLRIEFIAFNAYIILNIGLSILQAIKKPHYAIWIGVYRQLIMPFILFNLFGSILGWGLVGIWWGIVTTTWTGALACLLFVKYELSKLSSN</sequence>
<evidence type="ECO:0000313" key="14">
    <source>
        <dbReference type="EMBL" id="MDH8679768.1"/>
    </source>
</evidence>
<evidence type="ECO:0000256" key="8">
    <source>
        <dbReference type="ARBA" id="ARBA00022692"/>
    </source>
</evidence>
<comment type="function">
    <text evidence="1">Multidrug efflux pump.</text>
</comment>
<comment type="subcellular location">
    <subcellularLocation>
        <location evidence="2">Cell membrane</location>
        <topology evidence="2">Multi-pass membrane protein</topology>
    </subcellularLocation>
</comment>
<feature type="transmembrane region" description="Helical" evidence="13">
    <location>
        <begin position="133"/>
        <end position="155"/>
    </location>
</feature>
<evidence type="ECO:0000256" key="13">
    <source>
        <dbReference type="SAM" id="Phobius"/>
    </source>
</evidence>
<keyword evidence="10" id="KW-0406">Ion transport</keyword>
<evidence type="ECO:0000256" key="10">
    <source>
        <dbReference type="ARBA" id="ARBA00023065"/>
    </source>
</evidence>
<reference evidence="14 15" key="1">
    <citation type="submission" date="2023-04" db="EMBL/GenBank/DDBJ databases">
        <title>Fusibacter bizertensis strain WBS, isolated from littoral bottom sediments of the Arctic seas - biochemical and genomic analysis.</title>
        <authorList>
            <person name="Brioukhanov A.L."/>
        </authorList>
    </citation>
    <scope>NUCLEOTIDE SEQUENCE [LARGE SCALE GENOMIC DNA]</scope>
    <source>
        <strain evidence="14 15">WBS</strain>
    </source>
</reference>
<evidence type="ECO:0000256" key="4">
    <source>
        <dbReference type="ARBA" id="ARBA00020268"/>
    </source>
</evidence>
<feature type="transmembrane region" description="Helical" evidence="13">
    <location>
        <begin position="195"/>
        <end position="214"/>
    </location>
</feature>
<dbReference type="Pfam" id="PF01554">
    <property type="entry name" value="MatE"/>
    <property type="match status" value="2"/>
</dbReference>
<comment type="caution">
    <text evidence="14">The sequence shown here is derived from an EMBL/GenBank/DDBJ whole genome shotgun (WGS) entry which is preliminary data.</text>
</comment>
<dbReference type="InterPro" id="IPR048279">
    <property type="entry name" value="MdtK-like"/>
</dbReference>
<feature type="transmembrane region" description="Helical" evidence="13">
    <location>
        <begin position="97"/>
        <end position="121"/>
    </location>
</feature>
<dbReference type="EMBL" id="JARYZI010000016">
    <property type="protein sequence ID" value="MDH8679768.1"/>
    <property type="molecule type" value="Genomic_DNA"/>
</dbReference>
<dbReference type="NCBIfam" id="TIGR00797">
    <property type="entry name" value="matE"/>
    <property type="match status" value="1"/>
</dbReference>
<feature type="transmembrane region" description="Helical" evidence="13">
    <location>
        <begin position="324"/>
        <end position="346"/>
    </location>
</feature>
<evidence type="ECO:0000256" key="3">
    <source>
        <dbReference type="ARBA" id="ARBA00010199"/>
    </source>
</evidence>
<evidence type="ECO:0000256" key="9">
    <source>
        <dbReference type="ARBA" id="ARBA00022989"/>
    </source>
</evidence>
<dbReference type="PANTHER" id="PTHR43298">
    <property type="entry name" value="MULTIDRUG RESISTANCE PROTEIN NORM-RELATED"/>
    <property type="match status" value="1"/>
</dbReference>
<gene>
    <name evidence="14" type="ORF">QE109_16540</name>
</gene>
<evidence type="ECO:0000256" key="6">
    <source>
        <dbReference type="ARBA" id="ARBA00022449"/>
    </source>
</evidence>
<evidence type="ECO:0000256" key="5">
    <source>
        <dbReference type="ARBA" id="ARBA00022448"/>
    </source>
</evidence>
<dbReference type="InterPro" id="IPR050222">
    <property type="entry name" value="MATE_MdtK"/>
</dbReference>
<keyword evidence="11 13" id="KW-0472">Membrane</keyword>
<keyword evidence="7" id="KW-1003">Cell membrane</keyword>
<feature type="transmembrane region" description="Helical" evidence="13">
    <location>
        <begin position="15"/>
        <end position="35"/>
    </location>
</feature>
<keyword evidence="5" id="KW-0813">Transport</keyword>
<dbReference type="PIRSF" id="PIRSF006603">
    <property type="entry name" value="DinF"/>
    <property type="match status" value="1"/>
</dbReference>
<keyword evidence="8 13" id="KW-0812">Transmembrane</keyword>
<feature type="transmembrane region" description="Helical" evidence="13">
    <location>
        <begin position="366"/>
        <end position="384"/>
    </location>
</feature>
<evidence type="ECO:0000256" key="7">
    <source>
        <dbReference type="ARBA" id="ARBA00022475"/>
    </source>
</evidence>